<feature type="region of interest" description="Disordered" evidence="1">
    <location>
        <begin position="33"/>
        <end position="71"/>
    </location>
</feature>
<gene>
    <name evidence="2" type="ORF">LshimejAT787_0112360</name>
</gene>
<protein>
    <submittedName>
        <fullName evidence="2">Uncharacterized protein</fullName>
    </submittedName>
</protein>
<dbReference type="Proteomes" id="UP001063166">
    <property type="component" value="Unassembled WGS sequence"/>
</dbReference>
<name>A0A9P3PF93_LYOSH</name>
<reference evidence="2" key="1">
    <citation type="submission" date="2022-07" db="EMBL/GenBank/DDBJ databases">
        <title>The genome of Lyophyllum shimeji provides insight into the initial evolution of ectomycorrhizal fungal genome.</title>
        <authorList>
            <person name="Kobayashi Y."/>
            <person name="Shibata T."/>
            <person name="Hirakawa H."/>
            <person name="Shigenobu S."/>
            <person name="Nishiyama T."/>
            <person name="Yamada A."/>
            <person name="Hasebe M."/>
            <person name="Kawaguchi M."/>
        </authorList>
    </citation>
    <scope>NUCLEOTIDE SEQUENCE</scope>
    <source>
        <strain evidence="2">AT787</strain>
    </source>
</reference>
<dbReference type="EMBL" id="BRPK01000001">
    <property type="protein sequence ID" value="GLB34352.1"/>
    <property type="molecule type" value="Genomic_DNA"/>
</dbReference>
<evidence type="ECO:0000313" key="2">
    <source>
        <dbReference type="EMBL" id="GLB34352.1"/>
    </source>
</evidence>
<keyword evidence="3" id="KW-1185">Reference proteome</keyword>
<proteinExistence type="predicted"/>
<sequence>MRPTKMKRMIINTFTRASQYSDSPGEIGCCMRHTDGKTPVHSTTKRTRPKQDTSTTSPLCKTARGYQCKTP</sequence>
<evidence type="ECO:0000313" key="3">
    <source>
        <dbReference type="Proteomes" id="UP001063166"/>
    </source>
</evidence>
<comment type="caution">
    <text evidence="2">The sequence shown here is derived from an EMBL/GenBank/DDBJ whole genome shotgun (WGS) entry which is preliminary data.</text>
</comment>
<evidence type="ECO:0000256" key="1">
    <source>
        <dbReference type="SAM" id="MobiDB-lite"/>
    </source>
</evidence>
<dbReference type="AlphaFoldDB" id="A0A9P3PF93"/>
<accession>A0A9P3PF93</accession>
<organism evidence="2 3">
    <name type="scientific">Lyophyllum shimeji</name>
    <name type="common">Hon-shimeji</name>
    <name type="synonym">Tricholoma shimeji</name>
    <dbReference type="NCBI Taxonomy" id="47721"/>
    <lineage>
        <taxon>Eukaryota</taxon>
        <taxon>Fungi</taxon>
        <taxon>Dikarya</taxon>
        <taxon>Basidiomycota</taxon>
        <taxon>Agaricomycotina</taxon>
        <taxon>Agaricomycetes</taxon>
        <taxon>Agaricomycetidae</taxon>
        <taxon>Agaricales</taxon>
        <taxon>Tricholomatineae</taxon>
        <taxon>Lyophyllaceae</taxon>
        <taxon>Lyophyllum</taxon>
    </lineage>
</organism>